<evidence type="ECO:0000259" key="1">
    <source>
        <dbReference type="Pfam" id="PF21666"/>
    </source>
</evidence>
<proteinExistence type="predicted"/>
<dbReference type="AlphaFoldDB" id="A0A1B8GIC0"/>
<feature type="domain" description="DUF4246" evidence="1">
    <location>
        <begin position="1"/>
        <end position="30"/>
    </location>
</feature>
<reference evidence="2 3" key="1">
    <citation type="submission" date="2016-03" db="EMBL/GenBank/DDBJ databases">
        <title>Comparative genomics of Pseudogymnoascus destructans, the fungus causing white-nose syndrome of bats.</title>
        <authorList>
            <person name="Palmer J.M."/>
            <person name="Drees K.P."/>
            <person name="Foster J.T."/>
            <person name="Lindner D.L."/>
        </authorList>
    </citation>
    <scope>NUCLEOTIDE SEQUENCE [LARGE SCALE GENOMIC DNA]</scope>
    <source>
        <strain evidence="2 3">UAMH 10579</strain>
    </source>
</reference>
<dbReference type="Proteomes" id="UP000091956">
    <property type="component" value="Unassembled WGS sequence"/>
</dbReference>
<name>A0A1B8GIC0_9PEZI</name>
<dbReference type="Pfam" id="PF21666">
    <property type="entry name" value="DUF4246_N"/>
    <property type="match status" value="1"/>
</dbReference>
<organism evidence="2 3">
    <name type="scientific">Pseudogymnoascus verrucosus</name>
    <dbReference type="NCBI Taxonomy" id="342668"/>
    <lineage>
        <taxon>Eukaryota</taxon>
        <taxon>Fungi</taxon>
        <taxon>Dikarya</taxon>
        <taxon>Ascomycota</taxon>
        <taxon>Pezizomycotina</taxon>
        <taxon>Leotiomycetes</taxon>
        <taxon>Thelebolales</taxon>
        <taxon>Thelebolaceae</taxon>
        <taxon>Pseudogymnoascus</taxon>
    </lineage>
</organism>
<protein>
    <recommendedName>
        <fullName evidence="1">DUF4246 domain-containing protein</fullName>
    </recommendedName>
</protein>
<evidence type="ECO:0000313" key="2">
    <source>
        <dbReference type="EMBL" id="OBT95580.1"/>
    </source>
</evidence>
<gene>
    <name evidence="2" type="ORF">VE01_05913</name>
</gene>
<evidence type="ECO:0000313" key="3">
    <source>
        <dbReference type="Proteomes" id="UP000091956"/>
    </source>
</evidence>
<sequence length="89" mass="10100">MLQLMRNLTDKRDWNIDVFNDEIVAKWREEAFKAQDGAEIALVSDSLRLALKNGIAQMIKKLHSDQDQTLLNPSLFPLVFGKTLALTEG</sequence>
<dbReference type="GeneID" id="28839299"/>
<reference evidence="3" key="2">
    <citation type="journal article" date="2018" name="Nat. Commun.">
        <title>Extreme sensitivity to ultraviolet light in the fungal pathogen causing white-nose syndrome of bats.</title>
        <authorList>
            <person name="Palmer J.M."/>
            <person name="Drees K.P."/>
            <person name="Foster J.T."/>
            <person name="Lindner D.L."/>
        </authorList>
    </citation>
    <scope>NUCLEOTIDE SEQUENCE [LARGE SCALE GENOMIC DNA]</scope>
    <source>
        <strain evidence="3">UAMH 10579</strain>
    </source>
</reference>
<keyword evidence="3" id="KW-1185">Reference proteome</keyword>
<dbReference type="EMBL" id="KV460234">
    <property type="protein sequence ID" value="OBT95580.1"/>
    <property type="molecule type" value="Genomic_DNA"/>
</dbReference>
<dbReference type="InterPro" id="IPR049207">
    <property type="entry name" value="DUF4246_N"/>
</dbReference>
<accession>A0A1B8GIC0</accession>
<dbReference type="RefSeq" id="XP_018129313.1">
    <property type="nucleotide sequence ID" value="XM_018275371.1"/>
</dbReference>